<dbReference type="Pfam" id="PF12866">
    <property type="entry name" value="DUF3823"/>
    <property type="match status" value="1"/>
</dbReference>
<proteinExistence type="predicted"/>
<feature type="domain" description="DUF3823" evidence="2">
    <location>
        <begin position="125"/>
        <end position="239"/>
    </location>
</feature>
<evidence type="ECO:0000259" key="2">
    <source>
        <dbReference type="Pfam" id="PF18003"/>
    </source>
</evidence>
<evidence type="ECO:0008006" key="4">
    <source>
        <dbReference type="Google" id="ProtNLM"/>
    </source>
</evidence>
<dbReference type="AlphaFoldDB" id="A0A5J4RRN2"/>
<dbReference type="Pfam" id="PF18003">
    <property type="entry name" value="DUF3823_C"/>
    <property type="match status" value="1"/>
</dbReference>
<protein>
    <recommendedName>
        <fullName evidence="4">DUF3823 domain-containing protein</fullName>
    </recommendedName>
</protein>
<evidence type="ECO:0000259" key="1">
    <source>
        <dbReference type="Pfam" id="PF12866"/>
    </source>
</evidence>
<accession>A0A5J4RRN2</accession>
<comment type="caution">
    <text evidence="3">The sequence shown here is derived from an EMBL/GenBank/DDBJ whole genome shotgun (WGS) entry which is preliminary data.</text>
</comment>
<evidence type="ECO:0000313" key="3">
    <source>
        <dbReference type="EMBL" id="KAA6335683.1"/>
    </source>
</evidence>
<dbReference type="Gene3D" id="2.60.40.1120">
    <property type="entry name" value="Carboxypeptidase-like, regulatory domain"/>
    <property type="match status" value="1"/>
</dbReference>
<gene>
    <name evidence="3" type="ORF">EZS27_016104</name>
</gene>
<name>A0A5J4RRN2_9ZZZZ</name>
<dbReference type="InterPro" id="IPR041186">
    <property type="entry name" value="DUF3823_C"/>
</dbReference>
<dbReference type="Gene3D" id="2.60.40.2060">
    <property type="match status" value="1"/>
</dbReference>
<sequence>MKKIVYLIMGAAVMCLASCMGIDNWDEPDARIYGNVIDSYTNENLVTGQNDWQIRIWERSWTESTPQEQNLAIKADGTYNNSKLFAGTYDMLPYDGPFFPCDTVKDVVFSKKGTRQDFTVTPYLQVIDFNASLNGTQLTLTCRLKAPRRDGLPNLYEIKPFLSLFSTFSGNSSYIDIAEYNDRRIQLNQSWQQLANDSDTSPVQTIGPLPVKSGYTYYVRLGANVVSGSRRYNYSSVEKVVVP</sequence>
<dbReference type="EMBL" id="SNRY01000869">
    <property type="protein sequence ID" value="KAA6335683.1"/>
    <property type="molecule type" value="Genomic_DNA"/>
</dbReference>
<dbReference type="InterPro" id="IPR024278">
    <property type="entry name" value="DUF3823_N"/>
</dbReference>
<reference evidence="3" key="1">
    <citation type="submission" date="2019-03" db="EMBL/GenBank/DDBJ databases">
        <title>Single cell metagenomics reveals metabolic interactions within the superorganism composed of flagellate Streblomastix strix and complex community of Bacteroidetes bacteria on its surface.</title>
        <authorList>
            <person name="Treitli S.C."/>
            <person name="Kolisko M."/>
            <person name="Husnik F."/>
            <person name="Keeling P."/>
            <person name="Hampl V."/>
        </authorList>
    </citation>
    <scope>NUCLEOTIDE SEQUENCE</scope>
    <source>
        <strain evidence="3">STM</strain>
    </source>
</reference>
<feature type="domain" description="DUF3823" evidence="1">
    <location>
        <begin position="31"/>
        <end position="121"/>
    </location>
</feature>
<organism evidence="3">
    <name type="scientific">termite gut metagenome</name>
    <dbReference type="NCBI Taxonomy" id="433724"/>
    <lineage>
        <taxon>unclassified sequences</taxon>
        <taxon>metagenomes</taxon>
        <taxon>organismal metagenomes</taxon>
    </lineage>
</organism>